<organism evidence="2 3">
    <name type="scientific">Mycena rosella</name>
    <name type="common">Pink bonnet</name>
    <name type="synonym">Agaricus rosellus</name>
    <dbReference type="NCBI Taxonomy" id="1033263"/>
    <lineage>
        <taxon>Eukaryota</taxon>
        <taxon>Fungi</taxon>
        <taxon>Dikarya</taxon>
        <taxon>Basidiomycota</taxon>
        <taxon>Agaricomycotina</taxon>
        <taxon>Agaricomycetes</taxon>
        <taxon>Agaricomycetidae</taxon>
        <taxon>Agaricales</taxon>
        <taxon>Marasmiineae</taxon>
        <taxon>Mycenaceae</taxon>
        <taxon>Mycena</taxon>
    </lineage>
</organism>
<comment type="caution">
    <text evidence="2">The sequence shown here is derived from an EMBL/GenBank/DDBJ whole genome shotgun (WGS) entry which is preliminary data.</text>
</comment>
<protein>
    <submittedName>
        <fullName evidence="2">Uncharacterized protein</fullName>
    </submittedName>
</protein>
<feature type="region of interest" description="Disordered" evidence="1">
    <location>
        <begin position="191"/>
        <end position="211"/>
    </location>
</feature>
<reference evidence="2" key="1">
    <citation type="submission" date="2023-03" db="EMBL/GenBank/DDBJ databases">
        <title>Massive genome expansion in bonnet fungi (Mycena s.s.) driven by repeated elements and novel gene families across ecological guilds.</title>
        <authorList>
            <consortium name="Lawrence Berkeley National Laboratory"/>
            <person name="Harder C.B."/>
            <person name="Miyauchi S."/>
            <person name="Viragh M."/>
            <person name="Kuo A."/>
            <person name="Thoen E."/>
            <person name="Andreopoulos B."/>
            <person name="Lu D."/>
            <person name="Skrede I."/>
            <person name="Drula E."/>
            <person name="Henrissat B."/>
            <person name="Morin E."/>
            <person name="Kohler A."/>
            <person name="Barry K."/>
            <person name="LaButti K."/>
            <person name="Morin E."/>
            <person name="Salamov A."/>
            <person name="Lipzen A."/>
            <person name="Mereny Z."/>
            <person name="Hegedus B."/>
            <person name="Baldrian P."/>
            <person name="Stursova M."/>
            <person name="Weitz H."/>
            <person name="Taylor A."/>
            <person name="Grigoriev I.V."/>
            <person name="Nagy L.G."/>
            <person name="Martin F."/>
            <person name="Kauserud H."/>
        </authorList>
    </citation>
    <scope>NUCLEOTIDE SEQUENCE</scope>
    <source>
        <strain evidence="2">CBHHK067</strain>
    </source>
</reference>
<dbReference type="AlphaFoldDB" id="A0AAD7DJ99"/>
<evidence type="ECO:0000256" key="1">
    <source>
        <dbReference type="SAM" id="MobiDB-lite"/>
    </source>
</evidence>
<sequence length="211" mass="25265">MDPMQTAHLNDENPRQIQDRLRLYRAHNAKFVEYFPDGTWRELDRDDPLEFVLLAKMEFPGIQLPQVEQLMNTLRYFLFDLQNSRLEIVPHYGPPHTLSNLVFYRQYSRRYGIVVPVQTYNYAKSVLPLLLREQMAQTQLEDEVEMQRKFVASGNGYYLDTVINRVIVNFRREIRKIELQNQLQTMIGRQYPASRPSRDKTKRRLHWSMVS</sequence>
<evidence type="ECO:0000313" key="2">
    <source>
        <dbReference type="EMBL" id="KAJ7692568.1"/>
    </source>
</evidence>
<dbReference type="Proteomes" id="UP001221757">
    <property type="component" value="Unassembled WGS sequence"/>
</dbReference>
<name>A0AAD7DJ99_MYCRO</name>
<feature type="compositionally biased region" description="Basic residues" evidence="1">
    <location>
        <begin position="200"/>
        <end position="211"/>
    </location>
</feature>
<keyword evidence="3" id="KW-1185">Reference proteome</keyword>
<gene>
    <name evidence="2" type="ORF">B0H17DRAFT_1200390</name>
</gene>
<proteinExistence type="predicted"/>
<dbReference type="EMBL" id="JARKIE010000051">
    <property type="protein sequence ID" value="KAJ7692568.1"/>
    <property type="molecule type" value="Genomic_DNA"/>
</dbReference>
<accession>A0AAD7DJ99</accession>
<evidence type="ECO:0000313" key="3">
    <source>
        <dbReference type="Proteomes" id="UP001221757"/>
    </source>
</evidence>